<evidence type="ECO:0000256" key="1">
    <source>
        <dbReference type="SAM" id="MobiDB-lite"/>
    </source>
</evidence>
<feature type="region of interest" description="Disordered" evidence="1">
    <location>
        <begin position="15"/>
        <end position="37"/>
    </location>
</feature>
<organism evidence="2">
    <name type="scientific">Zea mays</name>
    <name type="common">Maize</name>
    <dbReference type="NCBI Taxonomy" id="4577"/>
    <lineage>
        <taxon>Eukaryota</taxon>
        <taxon>Viridiplantae</taxon>
        <taxon>Streptophyta</taxon>
        <taxon>Embryophyta</taxon>
        <taxon>Tracheophyta</taxon>
        <taxon>Spermatophyta</taxon>
        <taxon>Magnoliopsida</taxon>
        <taxon>Liliopsida</taxon>
        <taxon>Poales</taxon>
        <taxon>Poaceae</taxon>
        <taxon>PACMAD clade</taxon>
        <taxon>Panicoideae</taxon>
        <taxon>Andropogonodae</taxon>
        <taxon>Andropogoneae</taxon>
        <taxon>Tripsacinae</taxon>
        <taxon>Zea</taxon>
    </lineage>
</organism>
<protein>
    <submittedName>
        <fullName evidence="2">Amino acid permease 6</fullName>
    </submittedName>
</protein>
<dbReference type="EMBL" id="CM000785">
    <property type="protein sequence ID" value="AQL03947.1"/>
    <property type="molecule type" value="Genomic_DNA"/>
</dbReference>
<proteinExistence type="predicted"/>
<evidence type="ECO:0000313" key="2">
    <source>
        <dbReference type="EMBL" id="AQL03947.1"/>
    </source>
</evidence>
<reference evidence="2" key="1">
    <citation type="submission" date="2015-12" db="EMBL/GenBank/DDBJ databases">
        <title>Update maize B73 reference genome by single molecule sequencing technologies.</title>
        <authorList>
            <consortium name="Maize Genome Sequencing Project"/>
            <person name="Ware D."/>
        </authorList>
    </citation>
    <scope>NUCLEOTIDE SEQUENCE</scope>
    <source>
        <tissue evidence="2">Seedling</tissue>
    </source>
</reference>
<dbReference type="AlphaFoldDB" id="A0A1D6P1M8"/>
<gene>
    <name evidence="2" type="ORF">ZEAMMB73_Zm00001d046235</name>
</gene>
<sequence length="37" mass="4160">MVGAMRGGAMELEDRLATLPRFRGDHDDDGKERRTAK</sequence>
<name>A0A1D6P1M8_MAIZE</name>
<accession>A0A1D6P1M8</accession>